<name>A0A6A6TK41_9PLEO</name>
<dbReference type="OrthoDB" id="10251855at2759"/>
<dbReference type="CDD" id="cd00457">
    <property type="entry name" value="PEBP"/>
    <property type="match status" value="1"/>
</dbReference>
<dbReference type="InterPro" id="IPR008914">
    <property type="entry name" value="PEBP"/>
</dbReference>
<gene>
    <name evidence="1" type="ORF">K491DRAFT_553294</name>
</gene>
<dbReference type="AlphaFoldDB" id="A0A6A6TK41"/>
<proteinExistence type="predicted"/>
<protein>
    <submittedName>
        <fullName evidence="1">PEBP-like protein</fullName>
    </submittedName>
</protein>
<evidence type="ECO:0000313" key="2">
    <source>
        <dbReference type="Proteomes" id="UP000799324"/>
    </source>
</evidence>
<evidence type="ECO:0000313" key="1">
    <source>
        <dbReference type="EMBL" id="KAF2660399.1"/>
    </source>
</evidence>
<dbReference type="Proteomes" id="UP000799324">
    <property type="component" value="Unassembled WGS sequence"/>
</dbReference>
<reference evidence="1" key="1">
    <citation type="journal article" date="2020" name="Stud. Mycol.">
        <title>101 Dothideomycetes genomes: a test case for predicting lifestyles and emergence of pathogens.</title>
        <authorList>
            <person name="Haridas S."/>
            <person name="Albert R."/>
            <person name="Binder M."/>
            <person name="Bloem J."/>
            <person name="Labutti K."/>
            <person name="Salamov A."/>
            <person name="Andreopoulos B."/>
            <person name="Baker S."/>
            <person name="Barry K."/>
            <person name="Bills G."/>
            <person name="Bluhm B."/>
            <person name="Cannon C."/>
            <person name="Castanera R."/>
            <person name="Culley D."/>
            <person name="Daum C."/>
            <person name="Ezra D."/>
            <person name="Gonzalez J."/>
            <person name="Henrissat B."/>
            <person name="Kuo A."/>
            <person name="Liang C."/>
            <person name="Lipzen A."/>
            <person name="Lutzoni F."/>
            <person name="Magnuson J."/>
            <person name="Mondo S."/>
            <person name="Nolan M."/>
            <person name="Ohm R."/>
            <person name="Pangilinan J."/>
            <person name="Park H.-J."/>
            <person name="Ramirez L."/>
            <person name="Alfaro M."/>
            <person name="Sun H."/>
            <person name="Tritt A."/>
            <person name="Yoshinaga Y."/>
            <person name="Zwiers L.-H."/>
            <person name="Turgeon B."/>
            <person name="Goodwin S."/>
            <person name="Spatafora J."/>
            <person name="Crous P."/>
            <person name="Grigoriev I."/>
        </authorList>
    </citation>
    <scope>NUCLEOTIDE SEQUENCE</scope>
    <source>
        <strain evidence="1">CBS 122681</strain>
    </source>
</reference>
<dbReference type="Pfam" id="PF01161">
    <property type="entry name" value="PBP"/>
    <property type="match status" value="1"/>
</dbReference>
<dbReference type="InterPro" id="IPR049556">
    <property type="entry name" value="PhiB"/>
</dbReference>
<organism evidence="1 2">
    <name type="scientific">Lophiostoma macrostomum CBS 122681</name>
    <dbReference type="NCBI Taxonomy" id="1314788"/>
    <lineage>
        <taxon>Eukaryota</taxon>
        <taxon>Fungi</taxon>
        <taxon>Dikarya</taxon>
        <taxon>Ascomycota</taxon>
        <taxon>Pezizomycotina</taxon>
        <taxon>Dothideomycetes</taxon>
        <taxon>Pleosporomycetidae</taxon>
        <taxon>Pleosporales</taxon>
        <taxon>Lophiostomataceae</taxon>
        <taxon>Lophiostoma</taxon>
    </lineage>
</organism>
<sequence length="201" mass="22491">LLKFIEWSLGKLLFRSRGYDNQCFFKSRAFKLHPTPLIEIESPDCGKTGAVLSKEYSKVGLGRFPELSWPPASPDVKEFLLIAEDPDSPFGANVHGIYCFISPTVTTFGPSDLLLAEEGGPSKILKSGYRVGKNRRSVVYIPPRPPIGHGPHRYFFELIALREQLDPNKISSVPTKEELAEAVVGKVHSWGLWSATYESKW</sequence>
<dbReference type="EMBL" id="MU004300">
    <property type="protein sequence ID" value="KAF2660399.1"/>
    <property type="molecule type" value="Genomic_DNA"/>
</dbReference>
<dbReference type="SUPFAM" id="SSF49777">
    <property type="entry name" value="PEBP-like"/>
    <property type="match status" value="1"/>
</dbReference>
<accession>A0A6A6TK41</accession>
<feature type="non-terminal residue" evidence="1">
    <location>
        <position position="201"/>
    </location>
</feature>
<feature type="non-terminal residue" evidence="1">
    <location>
        <position position="1"/>
    </location>
</feature>
<dbReference type="InterPro" id="IPR036610">
    <property type="entry name" value="PEBP-like_sf"/>
</dbReference>
<keyword evidence="2" id="KW-1185">Reference proteome</keyword>
<dbReference type="Gene3D" id="3.90.280.10">
    <property type="entry name" value="PEBP-like"/>
    <property type="match status" value="1"/>
</dbReference>